<evidence type="ECO:0000313" key="7">
    <source>
        <dbReference type="Proteomes" id="UP000613160"/>
    </source>
</evidence>
<dbReference type="RefSeq" id="WP_188854636.1">
    <property type="nucleotide sequence ID" value="NZ_BMJJ01000013.1"/>
</dbReference>
<accession>A0A916Y9U9</accession>
<comment type="catalytic activity">
    <reaction evidence="3">
        <text>N-formylmethanofuran + 5,6,7,8-tetrahydromethanopterin + H(+) = N(5)-formyl-5,6,7,8-tetrahydromethanopterin + methanofuran</text>
        <dbReference type="Rhea" id="RHEA:18061"/>
        <dbReference type="ChEBI" id="CHEBI:15378"/>
        <dbReference type="ChEBI" id="CHEBI:57727"/>
        <dbReference type="ChEBI" id="CHEBI:58018"/>
        <dbReference type="ChEBI" id="CHEBI:58103"/>
        <dbReference type="ChEBI" id="CHEBI:58151"/>
        <dbReference type="EC" id="2.3.1.101"/>
    </reaction>
</comment>
<keyword evidence="3" id="KW-0963">Cytoplasm</keyword>
<protein>
    <recommendedName>
        <fullName evidence="3">Formylmethanofuran--tetrahydromethanopterin formyltransferase</fullName>
        <shortName evidence="3">Ftr</shortName>
        <ecNumber evidence="3">2.3.1.101</ecNumber>
    </recommendedName>
    <alternativeName>
        <fullName evidence="3">H4MPT formyltransferase</fullName>
    </alternativeName>
</protein>
<keyword evidence="2 3" id="KW-0808">Transferase</keyword>
<feature type="domain" description="Formylmethanofuran: tetrahydromethanopterin formyltransferase Ftr N-terminal" evidence="4">
    <location>
        <begin position="6"/>
        <end position="146"/>
    </location>
</feature>
<comment type="subcellular location">
    <subcellularLocation>
        <location evidence="3">Cytoplasm</location>
    </subcellularLocation>
</comment>
<dbReference type="NCBIfam" id="TIGR03119">
    <property type="entry name" value="one_C_fhcD"/>
    <property type="match status" value="1"/>
</dbReference>
<dbReference type="GO" id="GO:0046294">
    <property type="term" value="P:formaldehyde catabolic process"/>
    <property type="evidence" value="ECO:0007669"/>
    <property type="project" value="UniProtKB-UniRule"/>
</dbReference>
<comment type="pathway">
    <text evidence="3">One-carbon metabolism; formaldehyde degradation; formate from formaldehyde (H(4)MPT route): step 4/5.</text>
</comment>
<comment type="caution">
    <text evidence="6">The sequence shown here is derived from an EMBL/GenBank/DDBJ whole genome shotgun (WGS) entry which is preliminary data.</text>
</comment>
<keyword evidence="7" id="KW-1185">Reference proteome</keyword>
<dbReference type="EC" id="2.3.1.101" evidence="3"/>
<dbReference type="InterPro" id="IPR023447">
    <property type="entry name" value="ForMFR_H4MPT_ForTrfase_fd-like"/>
</dbReference>
<evidence type="ECO:0000256" key="3">
    <source>
        <dbReference type="HAMAP-Rule" id="MF_00579"/>
    </source>
</evidence>
<dbReference type="PIRSF" id="PIRSF006414">
    <property type="entry name" value="Ftr_formyl_trnsf"/>
    <property type="match status" value="1"/>
</dbReference>
<reference evidence="6" key="1">
    <citation type="journal article" date="2014" name="Int. J. Syst. Evol. Microbiol.">
        <title>Complete genome sequence of Corynebacterium casei LMG S-19264T (=DSM 44701T), isolated from a smear-ripened cheese.</title>
        <authorList>
            <consortium name="US DOE Joint Genome Institute (JGI-PGF)"/>
            <person name="Walter F."/>
            <person name="Albersmeier A."/>
            <person name="Kalinowski J."/>
            <person name="Ruckert C."/>
        </authorList>
    </citation>
    <scope>NUCLEOTIDE SEQUENCE</scope>
    <source>
        <strain evidence="6">CGMCC 1.15493</strain>
    </source>
</reference>
<comment type="function">
    <text evidence="3">Catalyzes the transfer of a formyl group from 5-formyl tetrahydromethanopterin (5-formyl-H(4)MPT) to methanofuran (MFR) to produce formylmethanofuran (formyl-MFR) and tetrahydromethanopterin (H(4)MPT).</text>
</comment>
<organism evidence="6 7">
    <name type="scientific">Aureimonas glaciei</name>
    <dbReference type="NCBI Taxonomy" id="1776957"/>
    <lineage>
        <taxon>Bacteria</taxon>
        <taxon>Pseudomonadati</taxon>
        <taxon>Pseudomonadota</taxon>
        <taxon>Alphaproteobacteria</taxon>
        <taxon>Hyphomicrobiales</taxon>
        <taxon>Aurantimonadaceae</taxon>
        <taxon>Aureimonas</taxon>
    </lineage>
</organism>
<dbReference type="InterPro" id="IPR022667">
    <property type="entry name" value="ForMFR_H4MPT_ForTrfase_N"/>
</dbReference>
<dbReference type="Pfam" id="PF02741">
    <property type="entry name" value="FTR_C"/>
    <property type="match status" value="1"/>
</dbReference>
<gene>
    <name evidence="3 6" type="primary">ffsA</name>
    <name evidence="6" type="ORF">GCM10011335_44290</name>
</gene>
<comment type="similarity">
    <text evidence="1 3">Belongs to the FTR family.</text>
</comment>
<evidence type="ECO:0000256" key="1">
    <source>
        <dbReference type="ARBA" id="ARBA00006770"/>
    </source>
</evidence>
<dbReference type="EMBL" id="BMJJ01000013">
    <property type="protein sequence ID" value="GGD36438.1"/>
    <property type="molecule type" value="Genomic_DNA"/>
</dbReference>
<dbReference type="Gene3D" id="3.30.70.520">
    <property type="match status" value="2"/>
</dbReference>
<dbReference type="HAMAP" id="MF_00579">
    <property type="entry name" value="FTR"/>
    <property type="match status" value="1"/>
</dbReference>
<keyword evidence="3" id="KW-0012">Acyltransferase</keyword>
<dbReference type="NCBIfam" id="NF002554">
    <property type="entry name" value="PRK02114.1"/>
    <property type="match status" value="1"/>
</dbReference>
<dbReference type="GO" id="GO:0030270">
    <property type="term" value="F:formylmethanofuran-tetrahydromethanopterin N-formyltransferase activity"/>
    <property type="evidence" value="ECO:0007669"/>
    <property type="project" value="UniProtKB-UniRule"/>
</dbReference>
<dbReference type="SUPFAM" id="SSF55112">
    <property type="entry name" value="Formylmethanofuran:tetrahydromethanopterin formyltransferase"/>
    <property type="match status" value="2"/>
</dbReference>
<dbReference type="Proteomes" id="UP000613160">
    <property type="component" value="Unassembled WGS sequence"/>
</dbReference>
<dbReference type="Pfam" id="PF01913">
    <property type="entry name" value="FTR"/>
    <property type="match status" value="1"/>
</dbReference>
<dbReference type="AlphaFoldDB" id="A0A916Y9U9"/>
<sequence length="302" mass="31486">MAALTRNGVVIDDTFAEAFPMSGTGIIVTAVNERWVLEAARSMTGFATSVIACGVEAGIDRMLSPEETPDGRPGARILIFGMDGDGLKKQLATRLGQCILTAPSSACFAGLEGETKIDLGNAIRYFADGWQISKKFAGKHYWRMPVMEGEFLCEAKTGMTSKGVGGGNLLFLAADAAHALAAAEAAVDAIHAVEGAIMPFPGGVVRSGSKVGGKYKGMMASTNNAYCPTLKGVSDTQLTPEIGSVLEIVIDGLTSDIVAEAMRVGLKAVVDLGPERGALRISAGNYGGQLGPHHYHLKDLAP</sequence>
<reference evidence="6" key="2">
    <citation type="submission" date="2020-09" db="EMBL/GenBank/DDBJ databases">
        <authorList>
            <person name="Sun Q."/>
            <person name="Zhou Y."/>
        </authorList>
    </citation>
    <scope>NUCLEOTIDE SEQUENCE</scope>
    <source>
        <strain evidence="6">CGMCC 1.15493</strain>
    </source>
</reference>
<feature type="domain" description="Formylmethanofuran: tetrahydromethanopterin formyltransferase Ftr C-terminal" evidence="5">
    <location>
        <begin position="149"/>
        <end position="300"/>
    </location>
</feature>
<evidence type="ECO:0000259" key="4">
    <source>
        <dbReference type="Pfam" id="PF01913"/>
    </source>
</evidence>
<dbReference type="InterPro" id="IPR002770">
    <property type="entry name" value="ForMFR_H4MPT_ForTrfase_C"/>
</dbReference>
<evidence type="ECO:0000259" key="5">
    <source>
        <dbReference type="Pfam" id="PF02741"/>
    </source>
</evidence>
<evidence type="ECO:0000313" key="6">
    <source>
        <dbReference type="EMBL" id="GGD36438.1"/>
    </source>
</evidence>
<dbReference type="InterPro" id="IPR014053">
    <property type="entry name" value="ForMFR_H4MPT_ForTrfase"/>
</dbReference>
<comment type="subunit">
    <text evidence="3">Homotetramer.</text>
</comment>
<keyword evidence="3" id="KW-0554">One-carbon metabolism</keyword>
<evidence type="ECO:0000256" key="2">
    <source>
        <dbReference type="ARBA" id="ARBA00022679"/>
    </source>
</evidence>
<dbReference type="GO" id="GO:0006730">
    <property type="term" value="P:one-carbon metabolic process"/>
    <property type="evidence" value="ECO:0007669"/>
    <property type="project" value="UniProtKB-UniRule"/>
</dbReference>
<name>A0A916Y9U9_9HYPH</name>
<proteinExistence type="inferred from homology"/>
<dbReference type="GO" id="GO:0005737">
    <property type="term" value="C:cytoplasm"/>
    <property type="evidence" value="ECO:0007669"/>
    <property type="project" value="UniProtKB-SubCell"/>
</dbReference>